<gene>
    <name evidence="1" type="ORF">GHAL_1717</name>
</gene>
<evidence type="ECO:0000313" key="1">
    <source>
        <dbReference type="EMBL" id="KFC88226.1"/>
    </source>
</evidence>
<evidence type="ECO:0000313" key="2">
    <source>
        <dbReference type="Proteomes" id="UP000028605"/>
    </source>
</evidence>
<dbReference type="AlphaFoldDB" id="A0ABD3ZI06"/>
<reference evidence="2" key="1">
    <citation type="submission" date="2014-05" db="EMBL/GenBank/DDBJ databases">
        <title>ATOL: Assembling a taxonomically balanced genome-scale reconstruction of the evolutionary history of the Enterobacteriaceae.</title>
        <authorList>
            <person name="Plunkett G. III"/>
            <person name="Neeno-Eckwall E.C."/>
            <person name="Glasner J.D."/>
            <person name="Perna N.T."/>
        </authorList>
    </citation>
    <scope>NUCLEOTIDE SEQUENCE [LARGE SCALE GENOMIC DNA]</scope>
    <source>
        <strain evidence="2">ATCC 13337</strain>
    </source>
</reference>
<accession>A0ABD3ZI06</accession>
<protein>
    <submittedName>
        <fullName evidence="1">Uncharacterized protein</fullName>
    </submittedName>
</protein>
<sequence length="38" mass="4322">MNLETGWINTLPDAIDLDKHTYEPFLYSLKILEGVAEA</sequence>
<dbReference type="Proteomes" id="UP000028605">
    <property type="component" value="Unassembled WGS sequence"/>
</dbReference>
<comment type="caution">
    <text evidence="1">The sequence shown here is derived from an EMBL/GenBank/DDBJ whole genome shotgun (WGS) entry which is preliminary data.</text>
</comment>
<dbReference type="EMBL" id="JMPK01000031">
    <property type="protein sequence ID" value="KFC88226.1"/>
    <property type="molecule type" value="Genomic_DNA"/>
</dbReference>
<name>A0ABD3ZI06_HAFAL</name>
<proteinExistence type="predicted"/>
<organism evidence="1 2">
    <name type="scientific">Hafnia alvei ATCC 13337</name>
    <dbReference type="NCBI Taxonomy" id="910996"/>
    <lineage>
        <taxon>Bacteria</taxon>
        <taxon>Pseudomonadati</taxon>
        <taxon>Pseudomonadota</taxon>
        <taxon>Gammaproteobacteria</taxon>
        <taxon>Enterobacterales</taxon>
        <taxon>Hafniaceae</taxon>
        <taxon>Hafnia</taxon>
    </lineage>
</organism>